<name>A0A1M7U2Q5_9FIRM</name>
<keyword evidence="3" id="KW-1185">Reference proteome</keyword>
<protein>
    <recommendedName>
        <fullName evidence="1">DUF7210 domain-containing protein</fullName>
    </recommendedName>
</protein>
<dbReference type="RefSeq" id="WP_072773238.1">
    <property type="nucleotide sequence ID" value="NZ_FRDN01000009.1"/>
</dbReference>
<evidence type="ECO:0000313" key="3">
    <source>
        <dbReference type="Proteomes" id="UP000184010"/>
    </source>
</evidence>
<evidence type="ECO:0000313" key="2">
    <source>
        <dbReference type="EMBL" id="SHN77289.1"/>
    </source>
</evidence>
<feature type="domain" description="DUF7210" evidence="1">
    <location>
        <begin position="1"/>
        <end position="39"/>
    </location>
</feature>
<dbReference type="STRING" id="1121395.SAMN02745215_02866"/>
<proteinExistence type="predicted"/>
<dbReference type="InterPro" id="IPR055634">
    <property type="entry name" value="DUF7210"/>
</dbReference>
<dbReference type="AlphaFoldDB" id="A0A1M7U2Q5"/>
<gene>
    <name evidence="2" type="ORF">SAMN02745215_02866</name>
</gene>
<accession>A0A1M7U2Q5</accession>
<dbReference type="Pfam" id="PF23843">
    <property type="entry name" value="DUF7210"/>
    <property type="match status" value="1"/>
</dbReference>
<reference evidence="3" key="1">
    <citation type="submission" date="2016-12" db="EMBL/GenBank/DDBJ databases">
        <authorList>
            <person name="Varghese N."/>
            <person name="Submissions S."/>
        </authorList>
    </citation>
    <scope>NUCLEOTIDE SEQUENCE [LARGE SCALE GENOMIC DNA]</scope>
    <source>
        <strain evidence="3">DSM 11544</strain>
    </source>
</reference>
<sequence>MDVLALGKIRHNGEDYKKGDIIRNLSSVDGERLIRLKVAELDDEDNVLTTEEFAKLKANAQKAKLEGLGIEPASNVEERIAQYLEWHQLKGGD</sequence>
<organism evidence="2 3">
    <name type="scientific">Desulfitobacterium chlororespirans DSM 11544</name>
    <dbReference type="NCBI Taxonomy" id="1121395"/>
    <lineage>
        <taxon>Bacteria</taxon>
        <taxon>Bacillati</taxon>
        <taxon>Bacillota</taxon>
        <taxon>Clostridia</taxon>
        <taxon>Eubacteriales</taxon>
        <taxon>Desulfitobacteriaceae</taxon>
        <taxon>Desulfitobacterium</taxon>
    </lineage>
</organism>
<evidence type="ECO:0000259" key="1">
    <source>
        <dbReference type="Pfam" id="PF23843"/>
    </source>
</evidence>
<dbReference type="Proteomes" id="UP000184010">
    <property type="component" value="Unassembled WGS sequence"/>
</dbReference>
<dbReference type="EMBL" id="FRDN01000009">
    <property type="protein sequence ID" value="SHN77289.1"/>
    <property type="molecule type" value="Genomic_DNA"/>
</dbReference>